<sequence length="184" mass="20120">MIILPDEPRPTGASQVLYSLEPHLPVRLGSHQSRSRTLRWAVNHLQPFNNYLCMMRRRAKRGTWAERGYMIHLGFEYLHMHTHIYIHVRTCGAQVSTDARDGPFRSGADFFFSASLTGIHPSSVSVCVCVSVSVSLAQPSPAASTGDALHIQPGTSQPDPVSNAQRGLSALLKPQASETGEADS</sequence>
<organism evidence="2 3">
    <name type="scientific">Byssothecium circinans</name>
    <dbReference type="NCBI Taxonomy" id="147558"/>
    <lineage>
        <taxon>Eukaryota</taxon>
        <taxon>Fungi</taxon>
        <taxon>Dikarya</taxon>
        <taxon>Ascomycota</taxon>
        <taxon>Pezizomycotina</taxon>
        <taxon>Dothideomycetes</taxon>
        <taxon>Pleosporomycetidae</taxon>
        <taxon>Pleosporales</taxon>
        <taxon>Massarineae</taxon>
        <taxon>Massarinaceae</taxon>
        <taxon>Byssothecium</taxon>
    </lineage>
</organism>
<feature type="region of interest" description="Disordered" evidence="1">
    <location>
        <begin position="143"/>
        <end position="184"/>
    </location>
</feature>
<keyword evidence="3" id="KW-1185">Reference proteome</keyword>
<dbReference type="EMBL" id="ML977004">
    <property type="protein sequence ID" value="KAF1953291.1"/>
    <property type="molecule type" value="Genomic_DNA"/>
</dbReference>
<gene>
    <name evidence="2" type="ORF">CC80DRAFT_144474</name>
</gene>
<evidence type="ECO:0000313" key="3">
    <source>
        <dbReference type="Proteomes" id="UP000800035"/>
    </source>
</evidence>
<evidence type="ECO:0000256" key="1">
    <source>
        <dbReference type="SAM" id="MobiDB-lite"/>
    </source>
</evidence>
<accession>A0A6A5TKV0</accession>
<dbReference type="AlphaFoldDB" id="A0A6A5TKV0"/>
<proteinExistence type="predicted"/>
<feature type="compositionally biased region" description="Polar residues" evidence="1">
    <location>
        <begin position="153"/>
        <end position="166"/>
    </location>
</feature>
<name>A0A6A5TKV0_9PLEO</name>
<evidence type="ECO:0000313" key="2">
    <source>
        <dbReference type="EMBL" id="KAF1953291.1"/>
    </source>
</evidence>
<reference evidence="2" key="1">
    <citation type="journal article" date="2020" name="Stud. Mycol.">
        <title>101 Dothideomycetes genomes: a test case for predicting lifestyles and emergence of pathogens.</title>
        <authorList>
            <person name="Haridas S."/>
            <person name="Albert R."/>
            <person name="Binder M."/>
            <person name="Bloem J."/>
            <person name="Labutti K."/>
            <person name="Salamov A."/>
            <person name="Andreopoulos B."/>
            <person name="Baker S."/>
            <person name="Barry K."/>
            <person name="Bills G."/>
            <person name="Bluhm B."/>
            <person name="Cannon C."/>
            <person name="Castanera R."/>
            <person name="Culley D."/>
            <person name="Daum C."/>
            <person name="Ezra D."/>
            <person name="Gonzalez J."/>
            <person name="Henrissat B."/>
            <person name="Kuo A."/>
            <person name="Liang C."/>
            <person name="Lipzen A."/>
            <person name="Lutzoni F."/>
            <person name="Magnuson J."/>
            <person name="Mondo S."/>
            <person name="Nolan M."/>
            <person name="Ohm R."/>
            <person name="Pangilinan J."/>
            <person name="Park H.-J."/>
            <person name="Ramirez L."/>
            <person name="Alfaro M."/>
            <person name="Sun H."/>
            <person name="Tritt A."/>
            <person name="Yoshinaga Y."/>
            <person name="Zwiers L.-H."/>
            <person name="Turgeon B."/>
            <person name="Goodwin S."/>
            <person name="Spatafora J."/>
            <person name="Crous P."/>
            <person name="Grigoriev I."/>
        </authorList>
    </citation>
    <scope>NUCLEOTIDE SEQUENCE</scope>
    <source>
        <strain evidence="2">CBS 675.92</strain>
    </source>
</reference>
<dbReference type="Proteomes" id="UP000800035">
    <property type="component" value="Unassembled WGS sequence"/>
</dbReference>
<protein>
    <submittedName>
        <fullName evidence="2">Uncharacterized protein</fullName>
    </submittedName>
</protein>